<evidence type="ECO:0000313" key="1">
    <source>
        <dbReference type="EMBL" id="KAL2559328.1"/>
    </source>
</evidence>
<dbReference type="EMBL" id="JBFOLJ010000001">
    <property type="protein sequence ID" value="KAL2559328.1"/>
    <property type="molecule type" value="Genomic_DNA"/>
</dbReference>
<dbReference type="Proteomes" id="UP001604277">
    <property type="component" value="Unassembled WGS sequence"/>
</dbReference>
<dbReference type="AlphaFoldDB" id="A0ABD1XEI4"/>
<reference evidence="2" key="1">
    <citation type="submission" date="2024-07" db="EMBL/GenBank/DDBJ databases">
        <title>Two chromosome-level genome assemblies of Korean endemic species Abeliophyllum distichum and Forsythia ovata (Oleaceae).</title>
        <authorList>
            <person name="Jang H."/>
        </authorList>
    </citation>
    <scope>NUCLEOTIDE SEQUENCE [LARGE SCALE GENOMIC DNA]</scope>
</reference>
<evidence type="ECO:0000313" key="2">
    <source>
        <dbReference type="Proteomes" id="UP001604277"/>
    </source>
</evidence>
<organism evidence="1 2">
    <name type="scientific">Forsythia ovata</name>
    <dbReference type="NCBI Taxonomy" id="205694"/>
    <lineage>
        <taxon>Eukaryota</taxon>
        <taxon>Viridiplantae</taxon>
        <taxon>Streptophyta</taxon>
        <taxon>Embryophyta</taxon>
        <taxon>Tracheophyta</taxon>
        <taxon>Spermatophyta</taxon>
        <taxon>Magnoliopsida</taxon>
        <taxon>eudicotyledons</taxon>
        <taxon>Gunneridae</taxon>
        <taxon>Pentapetalae</taxon>
        <taxon>asterids</taxon>
        <taxon>lamiids</taxon>
        <taxon>Lamiales</taxon>
        <taxon>Oleaceae</taxon>
        <taxon>Forsythieae</taxon>
        <taxon>Forsythia</taxon>
    </lineage>
</organism>
<gene>
    <name evidence="1" type="ORF">Fot_04067</name>
</gene>
<name>A0ABD1XEI4_9LAMI</name>
<accession>A0ABD1XEI4</accession>
<proteinExistence type="predicted"/>
<comment type="caution">
    <text evidence="1">The sequence shown here is derived from an EMBL/GenBank/DDBJ whole genome shotgun (WGS) entry which is preliminary data.</text>
</comment>
<keyword evidence="2" id="KW-1185">Reference proteome</keyword>
<sequence length="102" mass="11727">MNKQVELGELEKLAKAFRGGKFLIRLTNKVTLVSLITHVILGVPYYIKRPSLFKILPNERKEGLHHFSESQPLIKGLCIPRSLLKQAIFRAIREIILDEDHP</sequence>
<protein>
    <submittedName>
        <fullName evidence="1">Uncharacterized protein</fullName>
    </submittedName>
</protein>